<keyword evidence="15" id="KW-1133">Transmembrane helix</keyword>
<dbReference type="RefSeq" id="YP_009505599.1">
    <property type="nucleotide sequence ID" value="NC_038302.1"/>
</dbReference>
<dbReference type="Pfam" id="PF00073">
    <property type="entry name" value="Rhv"/>
    <property type="match status" value="1"/>
</dbReference>
<dbReference type="CDD" id="cd23169">
    <property type="entry name" value="ps-ssRNAv-Picornavirales"/>
    <property type="match status" value="1"/>
</dbReference>
<dbReference type="Gene3D" id="2.60.120.20">
    <property type="match status" value="3"/>
</dbReference>
<dbReference type="SUPFAM" id="SSF88633">
    <property type="entry name" value="Positive stranded ssRNA viruses"/>
    <property type="match status" value="3"/>
</dbReference>
<dbReference type="Pfam" id="PF00680">
    <property type="entry name" value="RdRP_1"/>
    <property type="match status" value="1"/>
</dbReference>
<keyword evidence="20" id="KW-1185">Reference proteome</keyword>
<evidence type="ECO:0000256" key="10">
    <source>
        <dbReference type="ARBA" id="ARBA00022806"/>
    </source>
</evidence>
<dbReference type="KEGG" id="vg:37616466"/>
<proteinExistence type="predicted"/>
<dbReference type="InterPro" id="IPR029053">
    <property type="entry name" value="Viral_coat"/>
</dbReference>
<feature type="domain" description="Peptidase C3" evidence="18">
    <location>
        <begin position="2423"/>
        <end position="2622"/>
    </location>
</feature>
<name>R4WH08_9VIRU</name>
<dbReference type="InterPro" id="IPR043504">
    <property type="entry name" value="Peptidase_S1_PA_chymotrypsin"/>
</dbReference>
<reference evidence="19 20" key="1">
    <citation type="journal article" date="2013" name="Virus Res.">
        <title>The genome sequence and transmission of an iflavirus from the brown planthopper, Nilaparvata lugens.</title>
        <authorList>
            <person name="Murakami R."/>
            <person name="Suetsugu Y."/>
            <person name="Kobayashi T."/>
            <person name="Nakashima N."/>
        </authorList>
    </citation>
    <scope>NUCLEOTIDE SEQUENCE [LARGE SCALE GENOMIC DNA]</scope>
    <source>
        <strain evidence="19">Izumo</strain>
    </source>
</reference>
<evidence type="ECO:0000256" key="11">
    <source>
        <dbReference type="ARBA" id="ARBA00022807"/>
    </source>
</evidence>
<evidence type="ECO:0000256" key="8">
    <source>
        <dbReference type="ARBA" id="ARBA00022741"/>
    </source>
</evidence>
<protein>
    <recommendedName>
        <fullName evidence="2">Genome polyprotein</fullName>
    </recommendedName>
</protein>
<accession>R4WH08</accession>
<dbReference type="InterPro" id="IPR014759">
    <property type="entry name" value="Helicase_SF3_ssRNA_vir"/>
</dbReference>
<keyword evidence="15" id="KW-0472">Membrane</keyword>
<dbReference type="GO" id="GO:0005524">
    <property type="term" value="F:ATP binding"/>
    <property type="evidence" value="ECO:0007669"/>
    <property type="project" value="UniProtKB-KW"/>
</dbReference>
<evidence type="ECO:0000256" key="12">
    <source>
        <dbReference type="ARBA" id="ARBA00022840"/>
    </source>
</evidence>
<keyword evidence="12" id="KW-0067">ATP-binding</keyword>
<dbReference type="Pfam" id="PF08762">
    <property type="entry name" value="CRPV_capsid"/>
    <property type="match status" value="1"/>
</dbReference>
<dbReference type="GeneID" id="37616466"/>
<dbReference type="Gene3D" id="3.30.70.270">
    <property type="match status" value="1"/>
</dbReference>
<evidence type="ECO:0000259" key="17">
    <source>
        <dbReference type="PROSITE" id="PS51218"/>
    </source>
</evidence>
<dbReference type="InterPro" id="IPR007094">
    <property type="entry name" value="RNA-dir_pol_PSvirus"/>
</dbReference>
<dbReference type="PROSITE" id="PS50507">
    <property type="entry name" value="RDRP_SSRNA_POS"/>
    <property type="match status" value="1"/>
</dbReference>
<comment type="subcellular location">
    <subcellularLocation>
        <location evidence="1">Virion</location>
    </subcellularLocation>
</comment>
<keyword evidence="3" id="KW-0696">RNA-directed RNA polymerase</keyword>
<dbReference type="InterPro" id="IPR009003">
    <property type="entry name" value="Peptidase_S1_PA"/>
</dbReference>
<feature type="domain" description="SF3 helicase" evidence="17">
    <location>
        <begin position="1545"/>
        <end position="1714"/>
    </location>
</feature>
<keyword evidence="5" id="KW-0645">Protease</keyword>
<dbReference type="GO" id="GO:0039694">
    <property type="term" value="P:viral RNA genome replication"/>
    <property type="evidence" value="ECO:0007669"/>
    <property type="project" value="InterPro"/>
</dbReference>
<dbReference type="PROSITE" id="PS51874">
    <property type="entry name" value="PCV_3C_PRO"/>
    <property type="match status" value="1"/>
</dbReference>
<evidence type="ECO:0000256" key="7">
    <source>
        <dbReference type="ARBA" id="ARBA00022695"/>
    </source>
</evidence>
<keyword evidence="14" id="KW-0693">Viral RNA replication</keyword>
<evidence type="ECO:0000313" key="20">
    <source>
        <dbReference type="Proteomes" id="UP000232651"/>
    </source>
</evidence>
<keyword evidence="10" id="KW-0347">Helicase</keyword>
<evidence type="ECO:0000256" key="9">
    <source>
        <dbReference type="ARBA" id="ARBA00022801"/>
    </source>
</evidence>
<sequence length="3175" mass="358543">MSNIVTYHIVTKSRNRGLRAAPQYVVRDLSSPATYVRPIGPRLPRFPTTWEERVARRLVRQYANVEEDFLYKFYHLIHFMDKKINKAKAVQQPWTRGMCFTQAVIRAWEQMRPKYMRLLRKRERRATRQTPVVAKFSYERMCEILSVSEGTETELIFGSVHPDDLVPDPVIRAPRKREVPLPKWNKSNRLFQKPSPDGKRHQQREKRLAELAAILRGIIFHLKLRRTNTAYRTPIPVVKGVRRVPTTRSGVPLIKFARHENNDAAEDMAQSSTPTIHESTRVCIVETKDCSELKIPGMNIDPHYSVGDVYRSYATMTEDEILLETFTWSQGAQGTLLKQYTMPFDGIMKLKSNPVCVPFLVHNYWKGDLQFRIVVNANKFQAGQIQASWWYDALSDSKFSLRENVFTASQTPHVLINAGTSNEACLTVGYRSPYMCIPITSTERTQDALNLGKLVLRVLNPLSSPDSSAKQCSVSIFIKFLNAQFFGARNGDVGDTVSPEMMEGALTLASLSMAERVLNNVLPDHNRDNPPVTGPGSPMVPQAMQSLCAGTGDLEPVNHLRLDAKGQVPHLESPNTLSQWTDIAKTYGLVKTYKWTKDHKEGAVIFTIDGAPQFPLIEYNTHTIESDSCFSIPPVAVASSLFSYWRGCLKMKLDIVGTSMHTGKLLVCYCPRVLSDITINQARGSPHVVIDMKDGPQSYTITLPFISNKYYWHSRYSSNDPGNFTSPPGRVHVFVLNKLIPMESINNFVYINMYWAAGDNFELAIPCQPTFGTSFFTTKDKPSAEVKAYGGYWPFYWGYYNSFYGGVKAIARYGKGWQHVAQFQNLKMNYYYTVNANSVASMPPFLIKNDGQQFVPKFFCPIDLDDGAGLKYLGVMETEENAKKYAALPPNKKDFSLFMDIKNNDDGPWSAPNVNPLFDGHAETMRAPPKIVAFHENDPNTSNATEEGAVVLDCTPCPKPKIAVNVFGENFNDVKTLCRRYQPYCMFQGVTSQHSGSASIALPLVPQGLDLDIDEHEATKLFYNRYVRDGTIPIVASAYRYVRGSMRLRIVLPSDVRCNVWTQHRADIHMDKWSVKPIAESGVAACYLNTGYAVCFQTTKVNNTLSIEIPYYQPYAFVLNQRTDLKRGGALQISSLGTLYIGFEQNTSTPQKFPVSVFYALGDDCFFEYFQGFPPMIPLARRALLGEVVDAAKHEGFGDTAKALLNAPKLVDRVLDQMTDTLDKVVTEKGVGININGLPSEIKHSHDININIGSETREFINNAGESTSGFVKDIMGTKDPNEAVGVVQQFISWLDTITNGTINFGVDLVSQIMHCAVSPVKGTIAIAIVTILVKLGLIGSKFFDKVITSAKNLIDYLGISGDDKPKPDNIPPERDETGKVHARVEADYDMVTSFIDVAFAAVSTVLQVSVTPPRNVFDFTKIVTKEITQNVRNANQVTLFMRNNILVFKKIAEYVTTWTNKATFMEKIMEDDMVPLLSWVEECELLLDPRHEEKSYAMDSMWADRIETAYVLGCTINKHFSAYLKSGRNQQRELYDMFKRLFGRLTNRREAIFKRGKGTVSRREPFAIWLYGRPGVGKSQLAQYLIPNLLSSAGIGYTGEPIYTLPSGAKFWTGCRAQPAILLDDFLNVQTGEIKDESIRHVFAVKSPAALNPPMAHLDDKELRYNPEIMVICSNYDFPEIANVDMTAVWRRREVLLKCTLDPRLISAGYTSFSERSESVKAFCRENEINYRNYEHLNMQFSDSPSAPGCNYSDPLNINAVLSRLQKEFIDYKTDQHELFIDRMALYNARVKNSDDDTLSISEKLAEFKRLCGMLNDLKWHDHVSFKDRLRLSTTYSQTGTISQEMLACLQENVDIVKKKMEKPQENTTVPLPSDIVKHAQHENADAAGPITTAETSASTTTVTTTNTTVSSHLIISPSGDVKVNAVTNTDFSKVPESFPREQLLNREGKALQVDYVSLYEPDCKDVRIYTEMEVDSLFFNLAGCHVHDSVTLNKMRNVVCGWYGVKGIKDAYCLSILYAFTTMHLPKPYVIDSSTLSTGCSMLYVRHNNRQNCELWCACCNSSVLGATFHPACPSLQQLYVLLHKDNLIMKKKITFNTYGEYTQLLNDLRGREFRDIIVSLYKTPKIWSRMSSMLTNLLFRVIKVYYKANSVEELEIHIKNNVTNVKAALPAYEPDKILDTIKTKYPKCIHSKLKVDFVCDIDTLNGDKPYFSPMDLGSELRIPDDKCGEECVLIKEPELGRALYCLWTKHNPNSENKPLYFVNNAVKESLSKNSDKNEHSSFFSKVRKAFVAFWEYVKKLGDWLWRHIKPVLKPLWTFMKYLIPFFLLVGLLWGVYALATGSSIVGGYYAAATTVGGAVCGATATVGSKFSQLFSRQTANTPKFTPSHENATSYAETLSSGARNPAPRSVAFARHQGGDCSQKMQEVMRLVSNNTYFACVNEDLTGSLDRMVAIYQNYFLILKHYYECWISKNTNKLYVFNPSTNSKVCVPIDSIVLESVPDKSIAIIHIPTMPYNRKITHLFATALEHTVPRGNCFLQEVMVSHTMVHEKPVTFSAEVIIDGYNCDRQVLDGVYEYTWHGNGRCGTLLMAPNLNRPIIGVHCAGMGGRGYADPITREMLANYDGKLYEKGYNEDNRPHKAFKTNYVSVGRTDHTMEHHESGNTRIIPSIIYGVFPVVSGPAPLQKGDKRVEGPEGTVYSPLWSGVANMGIVTLDFPNLTLDTAMDYLKQRLITLAPPLRENVRPLTMNHAICGIPGMDYYESLNFSTSEGFPWSRFRPAGERCKEWLFDFDTDEDGNRVLYSVHPELWDQMTAEEDDRVNGIPVDVVFDDCLKDARLPLDKIKKPGKTRIFSISPIQYTIPFKRYFGDFIAAFTAARLKLNHAIGIACDGPEWGMLIRKLVTHGTNYVTGDYKNFGPGLNTACLLKVCECILAWYEHYDQSHDRERSNKIRRALLRELVCARHCAYDFVYNVFAGIPSGCPATAPLNSLVNEMYMLSAWIHIMEDTEYSSLNYFFSHTKLITYGDDFILSVHNDVVDRFNGVSIQNFFQQYNIVLTSANKTSEVMTAYTKNIYECTFLKRGFARHPTRAHEFLAPLDLDFSVKDVANWIHKSPDTVLATKINAEACVRNSYGHGPAVYNSIKRTIATKCANVGLDILLRTWEEYDVLFFSKQ</sequence>
<dbReference type="InterPro" id="IPR001205">
    <property type="entry name" value="RNA-dir_pol_C"/>
</dbReference>
<keyword evidence="11" id="KW-0788">Thiol protease</keyword>
<evidence type="ECO:0000256" key="6">
    <source>
        <dbReference type="ARBA" id="ARBA00022679"/>
    </source>
</evidence>
<dbReference type="SUPFAM" id="SSF56672">
    <property type="entry name" value="DNA/RNA polymerases"/>
    <property type="match status" value="1"/>
</dbReference>
<evidence type="ECO:0000256" key="5">
    <source>
        <dbReference type="ARBA" id="ARBA00022670"/>
    </source>
</evidence>
<dbReference type="InterPro" id="IPR044067">
    <property type="entry name" value="PCV_3C_PRO"/>
</dbReference>
<dbReference type="InterPro" id="IPR033703">
    <property type="entry name" value="Rhv-like"/>
</dbReference>
<evidence type="ECO:0000256" key="1">
    <source>
        <dbReference type="ARBA" id="ARBA00004328"/>
    </source>
</evidence>
<evidence type="ECO:0000256" key="15">
    <source>
        <dbReference type="SAM" id="Phobius"/>
    </source>
</evidence>
<dbReference type="GO" id="GO:0003723">
    <property type="term" value="F:RNA binding"/>
    <property type="evidence" value="ECO:0007669"/>
    <property type="project" value="InterPro"/>
</dbReference>
<dbReference type="Pfam" id="PF00910">
    <property type="entry name" value="RNA_helicase"/>
    <property type="match status" value="1"/>
</dbReference>
<dbReference type="GO" id="GO:0006351">
    <property type="term" value="P:DNA-templated transcription"/>
    <property type="evidence" value="ECO:0007669"/>
    <property type="project" value="InterPro"/>
</dbReference>
<evidence type="ECO:0000256" key="2">
    <source>
        <dbReference type="ARBA" id="ARBA00020107"/>
    </source>
</evidence>
<keyword evidence="13" id="KW-0946">Virion</keyword>
<dbReference type="InterPro" id="IPR000605">
    <property type="entry name" value="Helicase_SF3_ssDNA/RNA_vir"/>
</dbReference>
<evidence type="ECO:0000313" key="19">
    <source>
        <dbReference type="EMBL" id="BAN19725.1"/>
    </source>
</evidence>
<dbReference type="EMBL" id="AB766259">
    <property type="protein sequence ID" value="BAN19725.1"/>
    <property type="molecule type" value="Genomic_RNA"/>
</dbReference>
<dbReference type="GO" id="GO:0006508">
    <property type="term" value="P:proteolysis"/>
    <property type="evidence" value="ECO:0007669"/>
    <property type="project" value="UniProtKB-KW"/>
</dbReference>
<dbReference type="InterPro" id="IPR001676">
    <property type="entry name" value="Picornavirus_capsid"/>
</dbReference>
<dbReference type="Pfam" id="PF12264">
    <property type="entry name" value="Waikav_capsid_1"/>
    <property type="match status" value="1"/>
</dbReference>
<dbReference type="InterPro" id="IPR014872">
    <property type="entry name" value="Dicistrovirus_capsid-polyPr_C"/>
</dbReference>
<dbReference type="InterPro" id="IPR043128">
    <property type="entry name" value="Rev_trsase/Diguanyl_cyclase"/>
</dbReference>
<dbReference type="GO" id="GO:0005198">
    <property type="term" value="F:structural molecule activity"/>
    <property type="evidence" value="ECO:0007669"/>
    <property type="project" value="InterPro"/>
</dbReference>
<evidence type="ECO:0000256" key="4">
    <source>
        <dbReference type="ARBA" id="ARBA00022561"/>
    </source>
</evidence>
<keyword evidence="9" id="KW-0378">Hydrolase</keyword>
<dbReference type="Proteomes" id="UP000232651">
    <property type="component" value="Segment"/>
</dbReference>
<dbReference type="SUPFAM" id="SSF50494">
    <property type="entry name" value="Trypsin-like serine proteases"/>
    <property type="match status" value="1"/>
</dbReference>
<dbReference type="GO" id="GO:0019028">
    <property type="term" value="C:viral capsid"/>
    <property type="evidence" value="ECO:0007669"/>
    <property type="project" value="UniProtKB-KW"/>
</dbReference>
<keyword evidence="4" id="KW-0167">Capsid protein</keyword>
<evidence type="ECO:0000256" key="3">
    <source>
        <dbReference type="ARBA" id="ARBA00022484"/>
    </source>
</evidence>
<feature type="transmembrane region" description="Helical" evidence="15">
    <location>
        <begin position="2323"/>
        <end position="2341"/>
    </location>
</feature>
<keyword evidence="15" id="KW-0812">Transmembrane</keyword>
<dbReference type="GO" id="GO:0004197">
    <property type="term" value="F:cysteine-type endopeptidase activity"/>
    <property type="evidence" value="ECO:0007669"/>
    <property type="project" value="InterPro"/>
</dbReference>
<dbReference type="InterPro" id="IPR043502">
    <property type="entry name" value="DNA/RNA_pol_sf"/>
</dbReference>
<keyword evidence="8" id="KW-0547">Nucleotide-binding</keyword>
<evidence type="ECO:0000259" key="16">
    <source>
        <dbReference type="PROSITE" id="PS50507"/>
    </source>
</evidence>
<keyword evidence="6" id="KW-0808">Transferase</keyword>
<feature type="domain" description="RdRp catalytic" evidence="16">
    <location>
        <begin position="2908"/>
        <end position="3042"/>
    </location>
</feature>
<dbReference type="InterPro" id="IPR024379">
    <property type="entry name" value="Waikavirus_capsid-1"/>
</dbReference>
<dbReference type="GO" id="GO:0003968">
    <property type="term" value="F:RNA-directed RNA polymerase activity"/>
    <property type="evidence" value="ECO:0007669"/>
    <property type="project" value="UniProtKB-KW"/>
</dbReference>
<dbReference type="PROSITE" id="PS51218">
    <property type="entry name" value="SF3_HELICASE_2"/>
    <property type="match status" value="1"/>
</dbReference>
<evidence type="ECO:0000256" key="13">
    <source>
        <dbReference type="ARBA" id="ARBA00022844"/>
    </source>
</evidence>
<organism evidence="19 20">
    <name type="scientific">Nilaparvata lugens honeydew virus 1</name>
    <dbReference type="NCBI Taxonomy" id="1267585"/>
    <lineage>
        <taxon>Viruses</taxon>
        <taxon>Riboviria</taxon>
        <taxon>Orthornavirae</taxon>
        <taxon>Pisuviricota</taxon>
        <taxon>Pisoniviricetes</taxon>
        <taxon>Picornavirales</taxon>
        <taxon>Iflaviridae</taxon>
        <taxon>Iflavirus</taxon>
        <taxon>Iflavirus nilalugentis</taxon>
    </lineage>
</organism>
<evidence type="ECO:0000256" key="14">
    <source>
        <dbReference type="ARBA" id="ARBA00022953"/>
    </source>
</evidence>
<dbReference type="CDD" id="cd00205">
    <property type="entry name" value="rhv_like"/>
    <property type="match status" value="2"/>
</dbReference>
<dbReference type="GO" id="GO:0003724">
    <property type="term" value="F:RNA helicase activity"/>
    <property type="evidence" value="ECO:0007669"/>
    <property type="project" value="InterPro"/>
</dbReference>
<keyword evidence="7" id="KW-0548">Nucleotidyltransferase</keyword>
<dbReference type="Gene3D" id="2.40.10.10">
    <property type="entry name" value="Trypsin-like serine proteases"/>
    <property type="match status" value="1"/>
</dbReference>
<evidence type="ECO:0000259" key="18">
    <source>
        <dbReference type="PROSITE" id="PS51874"/>
    </source>
</evidence>